<sequence>MTVSKFKWEAHESLRGKKDNLDYKSAGTINMSEKEIRRVYSETIFERGLDYFNEGRVSNAIKLKEKMFGVVVGTDRYKTEVNLDNFESKCSCPYGRNCKHGVALLLQYFNGDYVDGDEILKRLEGMGREELKDIIEKMISMNPANLSYLVTYPSTGEKISGKRIESVDKEIKSWLKRLRHEVADDEFVDDFSRFIKVNENALTKEQIFYVLEFLIKNREDYGYFYDDYSDSYFGDPIFENLCDAFAKNELNDKDFEKLEKLVEMDDSDMLSPFFYRMVAAENAIRLKNFGSYVGEILDEDSYIEFLINCGLVEKARGLIEKDTSLGDERRFRLYLRINSDDAIEFARRNEFYSSLMQYYHEIGSHDEAVGLFKEVVGDGGRKKQLEADPYLYRDIFDSVNKSKRREGLEEVLRTLFDICYSFKFYELCVDVGIKLGDRRLLSKLIDKKSSHNFDANSKIKLLNYLKEDYREEVKKELKEFAEALIGEKSNYAYEKAVKCVILLREIMGKEEWEEYLKKLYRAHFRKMNLWAEFKKNGVYLKAEKGSVSILR</sequence>
<evidence type="ECO:0000256" key="1">
    <source>
        <dbReference type="PROSITE-ProRule" id="PRU00325"/>
    </source>
</evidence>
<keyword evidence="1" id="KW-0863">Zinc-finger</keyword>
<dbReference type="Proteomes" id="UP000218615">
    <property type="component" value="Unassembled WGS sequence"/>
</dbReference>
<dbReference type="InterPro" id="IPR007527">
    <property type="entry name" value="Znf_SWIM"/>
</dbReference>
<gene>
    <name evidence="3" type="ORF">MNV_1180016</name>
</gene>
<dbReference type="SUPFAM" id="SSF101420">
    <property type="entry name" value="C-terminal domain of Ku80"/>
    <property type="match status" value="1"/>
</dbReference>
<dbReference type="Pfam" id="PF04434">
    <property type="entry name" value="SWIM"/>
    <property type="match status" value="1"/>
</dbReference>
<name>A0A284VJG5_9EURY</name>
<dbReference type="EMBL" id="FZMP01000022">
    <property type="protein sequence ID" value="SNQ59398.1"/>
    <property type="molecule type" value="Genomic_DNA"/>
</dbReference>
<keyword evidence="4" id="KW-1185">Reference proteome</keyword>
<keyword evidence="1" id="KW-0479">Metal-binding</keyword>
<dbReference type="InterPro" id="IPR036494">
    <property type="entry name" value="Ku_C_sf"/>
</dbReference>
<proteinExistence type="predicted"/>
<evidence type="ECO:0000313" key="4">
    <source>
        <dbReference type="Proteomes" id="UP000218615"/>
    </source>
</evidence>
<dbReference type="PROSITE" id="PS50966">
    <property type="entry name" value="ZF_SWIM"/>
    <property type="match status" value="1"/>
</dbReference>
<accession>A0A284VJG5</accession>
<organism evidence="3 4">
    <name type="scientific">Candidatus Methanoperedens nitratireducens</name>
    <dbReference type="NCBI Taxonomy" id="1392998"/>
    <lineage>
        <taxon>Archaea</taxon>
        <taxon>Methanobacteriati</taxon>
        <taxon>Methanobacteriota</taxon>
        <taxon>Stenosarchaea group</taxon>
        <taxon>Methanomicrobia</taxon>
        <taxon>Methanosarcinales</taxon>
        <taxon>ANME-2 cluster</taxon>
        <taxon>Candidatus Methanoperedentaceae</taxon>
        <taxon>Candidatus Methanoperedens</taxon>
    </lineage>
</organism>
<dbReference type="GO" id="GO:0008270">
    <property type="term" value="F:zinc ion binding"/>
    <property type="evidence" value="ECO:0007669"/>
    <property type="project" value="UniProtKB-KW"/>
</dbReference>
<feature type="domain" description="SWIM-type" evidence="2">
    <location>
        <begin position="77"/>
        <end position="109"/>
    </location>
</feature>
<evidence type="ECO:0000259" key="2">
    <source>
        <dbReference type="PROSITE" id="PS50966"/>
    </source>
</evidence>
<reference evidence="4" key="1">
    <citation type="submission" date="2017-06" db="EMBL/GenBank/DDBJ databases">
        <authorList>
            <person name="Cremers G."/>
        </authorList>
    </citation>
    <scope>NUCLEOTIDE SEQUENCE [LARGE SCALE GENOMIC DNA]</scope>
</reference>
<keyword evidence="1" id="KW-0862">Zinc</keyword>
<protein>
    <recommendedName>
        <fullName evidence="2">SWIM-type domain-containing protein</fullName>
    </recommendedName>
</protein>
<evidence type="ECO:0000313" key="3">
    <source>
        <dbReference type="EMBL" id="SNQ59398.1"/>
    </source>
</evidence>
<dbReference type="AlphaFoldDB" id="A0A284VJG5"/>